<evidence type="ECO:0000259" key="4">
    <source>
        <dbReference type="PROSITE" id="PS50943"/>
    </source>
</evidence>
<dbReference type="SMART" id="SM00530">
    <property type="entry name" value="HTH_XRE"/>
    <property type="match status" value="1"/>
</dbReference>
<keyword evidence="2" id="KW-0238">DNA-binding</keyword>
<dbReference type="RefSeq" id="WP_213516674.1">
    <property type="nucleotide sequence ID" value="NZ_BOSE01000005.1"/>
</dbReference>
<dbReference type="EMBL" id="BOSE01000005">
    <property type="protein sequence ID" value="GIP17405.1"/>
    <property type="molecule type" value="Genomic_DNA"/>
</dbReference>
<organism evidence="5 6">
    <name type="scientific">Paenibacillus montaniterrae</name>
    <dbReference type="NCBI Taxonomy" id="429341"/>
    <lineage>
        <taxon>Bacteria</taxon>
        <taxon>Bacillati</taxon>
        <taxon>Bacillota</taxon>
        <taxon>Bacilli</taxon>
        <taxon>Bacillales</taxon>
        <taxon>Paenibacillaceae</taxon>
        <taxon>Paenibacillus</taxon>
    </lineage>
</organism>
<dbReference type="PANTHER" id="PTHR46797:SF23">
    <property type="entry name" value="HTH-TYPE TRANSCRIPTIONAL REGULATOR SUTR"/>
    <property type="match status" value="1"/>
</dbReference>
<evidence type="ECO:0000256" key="3">
    <source>
        <dbReference type="ARBA" id="ARBA00023163"/>
    </source>
</evidence>
<keyword evidence="1" id="KW-0805">Transcription regulation</keyword>
<dbReference type="GO" id="GO:0003677">
    <property type="term" value="F:DNA binding"/>
    <property type="evidence" value="ECO:0007669"/>
    <property type="project" value="UniProtKB-KW"/>
</dbReference>
<dbReference type="InterPro" id="IPR010982">
    <property type="entry name" value="Lambda_DNA-bd_dom_sf"/>
</dbReference>
<accession>A0A920CYH4</accession>
<dbReference type="GO" id="GO:0005829">
    <property type="term" value="C:cytosol"/>
    <property type="evidence" value="ECO:0007669"/>
    <property type="project" value="TreeGrafter"/>
</dbReference>
<feature type="domain" description="HTH cro/C1-type" evidence="4">
    <location>
        <begin position="13"/>
        <end position="67"/>
    </location>
</feature>
<dbReference type="InterPro" id="IPR050807">
    <property type="entry name" value="TransReg_Diox_bact_type"/>
</dbReference>
<dbReference type="PANTHER" id="PTHR46797">
    <property type="entry name" value="HTH-TYPE TRANSCRIPTIONAL REGULATOR"/>
    <property type="match status" value="1"/>
</dbReference>
<sequence>MERTLAALIGAKIKMHRQSKGLTQERLAEAIGSTPSYIGRLERGEQNVKIQTIEKIADALEINASLLFSDENEQFLRSKKWVWESLTLLLQQSESQQHRLYRVLKEIVAHDEDK</sequence>
<evidence type="ECO:0000256" key="2">
    <source>
        <dbReference type="ARBA" id="ARBA00023125"/>
    </source>
</evidence>
<dbReference type="CDD" id="cd00093">
    <property type="entry name" value="HTH_XRE"/>
    <property type="match status" value="1"/>
</dbReference>
<name>A0A920CYH4_9BACL</name>
<dbReference type="PROSITE" id="PS50943">
    <property type="entry name" value="HTH_CROC1"/>
    <property type="match status" value="1"/>
</dbReference>
<dbReference type="InterPro" id="IPR001387">
    <property type="entry name" value="Cro/C1-type_HTH"/>
</dbReference>
<evidence type="ECO:0000313" key="6">
    <source>
        <dbReference type="Proteomes" id="UP000683139"/>
    </source>
</evidence>
<dbReference type="GO" id="GO:0003700">
    <property type="term" value="F:DNA-binding transcription factor activity"/>
    <property type="evidence" value="ECO:0007669"/>
    <property type="project" value="TreeGrafter"/>
</dbReference>
<gene>
    <name evidence="5" type="ORF">J40TS1_30470</name>
</gene>
<dbReference type="Pfam" id="PF01381">
    <property type="entry name" value="HTH_3"/>
    <property type="match status" value="1"/>
</dbReference>
<dbReference type="AlphaFoldDB" id="A0A920CYH4"/>
<keyword evidence="3" id="KW-0804">Transcription</keyword>
<proteinExistence type="predicted"/>
<dbReference type="SUPFAM" id="SSF47413">
    <property type="entry name" value="lambda repressor-like DNA-binding domains"/>
    <property type="match status" value="1"/>
</dbReference>
<evidence type="ECO:0000313" key="5">
    <source>
        <dbReference type="EMBL" id="GIP17405.1"/>
    </source>
</evidence>
<protein>
    <recommendedName>
        <fullName evidence="4">HTH cro/C1-type domain-containing protein</fullName>
    </recommendedName>
</protein>
<dbReference type="Gene3D" id="1.10.260.40">
    <property type="entry name" value="lambda repressor-like DNA-binding domains"/>
    <property type="match status" value="1"/>
</dbReference>
<keyword evidence="6" id="KW-1185">Reference proteome</keyword>
<reference evidence="5" key="1">
    <citation type="submission" date="2021-03" db="EMBL/GenBank/DDBJ databases">
        <title>Antimicrobial resistance genes in bacteria isolated from Japanese honey, and their potential for conferring macrolide and lincosamide resistance in the American foulbrood pathogen Paenibacillus larvae.</title>
        <authorList>
            <person name="Okamoto M."/>
            <person name="Kumagai M."/>
            <person name="Kanamori H."/>
            <person name="Takamatsu D."/>
        </authorList>
    </citation>
    <scope>NUCLEOTIDE SEQUENCE</scope>
    <source>
        <strain evidence="5">J40TS1</strain>
    </source>
</reference>
<comment type="caution">
    <text evidence="5">The sequence shown here is derived from an EMBL/GenBank/DDBJ whole genome shotgun (WGS) entry which is preliminary data.</text>
</comment>
<evidence type="ECO:0000256" key="1">
    <source>
        <dbReference type="ARBA" id="ARBA00023015"/>
    </source>
</evidence>
<dbReference type="Proteomes" id="UP000683139">
    <property type="component" value="Unassembled WGS sequence"/>
</dbReference>